<evidence type="ECO:0000313" key="3">
    <source>
        <dbReference type="Proteomes" id="UP000218542"/>
    </source>
</evidence>
<evidence type="ECO:0000313" key="2">
    <source>
        <dbReference type="EMBL" id="GAX60004.1"/>
    </source>
</evidence>
<dbReference type="Proteomes" id="UP000218542">
    <property type="component" value="Unassembled WGS sequence"/>
</dbReference>
<feature type="transmembrane region" description="Helical" evidence="1">
    <location>
        <begin position="27"/>
        <end position="49"/>
    </location>
</feature>
<dbReference type="AlphaFoldDB" id="A0A286TVX9"/>
<gene>
    <name evidence="2" type="ORF">SCALIN_C05_0089</name>
</gene>
<keyword evidence="1" id="KW-1133">Transmembrane helix</keyword>
<proteinExistence type="predicted"/>
<protein>
    <submittedName>
        <fullName evidence="2">Transcriptional activator</fullName>
    </submittedName>
</protein>
<evidence type="ECO:0000256" key="1">
    <source>
        <dbReference type="SAM" id="Phobius"/>
    </source>
</evidence>
<dbReference type="OrthoDB" id="9553712at2"/>
<accession>A0A286TVX9</accession>
<name>A0A286TVX9_9BACT</name>
<dbReference type="RefSeq" id="WP_096893185.1">
    <property type="nucleotide sequence ID" value="NZ_BAOS01000005.1"/>
</dbReference>
<keyword evidence="3" id="KW-1185">Reference proteome</keyword>
<comment type="caution">
    <text evidence="2">The sequence shown here is derived from an EMBL/GenBank/DDBJ whole genome shotgun (WGS) entry which is preliminary data.</text>
</comment>
<organism evidence="2 3">
    <name type="scientific">Candidatus Scalindua japonica</name>
    <dbReference type="NCBI Taxonomy" id="1284222"/>
    <lineage>
        <taxon>Bacteria</taxon>
        <taxon>Pseudomonadati</taxon>
        <taxon>Planctomycetota</taxon>
        <taxon>Candidatus Brocadiia</taxon>
        <taxon>Candidatus Brocadiales</taxon>
        <taxon>Candidatus Scalinduaceae</taxon>
        <taxon>Candidatus Scalindua</taxon>
    </lineage>
</organism>
<sequence length="172" mass="19237">MVVPDGTTIINKQDHVNMKHHSFVKPLSGYIVLLFILVLVSSSTNAMWVKASDSELVEHSDVIITAELIACTQITIHQQETNIGILKVEEVLKGDDNQSAFLLALPSARVLRKSDDIFYKIGQKGLWCLRERKLKGEAGIYLADQPQRFTSEEHAAGQIEAIRKIVAEENKQ</sequence>
<reference evidence="3" key="1">
    <citation type="journal article" date="2017" name="Environ. Microbiol. Rep.">
        <title>Genetic Diversity of Marine Anaerobic Ammonium-Oxidizing Bacteria as Revealed by Genomic and Proteomic Analyses of 'Candidatus Scalindua japonica'.</title>
        <authorList>
            <person name="Oshiki M."/>
            <person name="Mizuto K."/>
            <person name="Kimura Z."/>
            <person name="Kindaichi T."/>
            <person name="Satoh H."/>
            <person name="Okabe S."/>
        </authorList>
    </citation>
    <scope>NUCLEOTIDE SEQUENCE [LARGE SCALE GENOMIC DNA]</scope>
    <source>
        <strain evidence="3">husup-a2</strain>
    </source>
</reference>
<dbReference type="EMBL" id="BAOS01000005">
    <property type="protein sequence ID" value="GAX60004.1"/>
    <property type="molecule type" value="Genomic_DNA"/>
</dbReference>
<keyword evidence="1" id="KW-0812">Transmembrane</keyword>
<keyword evidence="1" id="KW-0472">Membrane</keyword>